<feature type="transmembrane region" description="Helical" evidence="7">
    <location>
        <begin position="122"/>
        <end position="140"/>
    </location>
</feature>
<evidence type="ECO:0000256" key="2">
    <source>
        <dbReference type="ARBA" id="ARBA00009298"/>
    </source>
</evidence>
<dbReference type="InterPro" id="IPR049177">
    <property type="entry name" value="MgtC_SapB_SrpB_YhiD_N"/>
</dbReference>
<proteinExistence type="inferred from homology"/>
<evidence type="ECO:0000256" key="3">
    <source>
        <dbReference type="ARBA" id="ARBA00022475"/>
    </source>
</evidence>
<comment type="subcellular location">
    <subcellularLocation>
        <location evidence="7">Cell inner membrane</location>
        <topology evidence="7">Multi-pass membrane protein</topology>
    </subcellularLocation>
    <subcellularLocation>
        <location evidence="1">Cell membrane</location>
        <topology evidence="1">Multi-pass membrane protein</topology>
    </subcellularLocation>
</comment>
<gene>
    <name evidence="9" type="ORF">SU32_01105</name>
</gene>
<comment type="similarity">
    <text evidence="2 7">Belongs to the MgtC/SapB family.</text>
</comment>
<dbReference type="PRINTS" id="PR01837">
    <property type="entry name" value="MGTCSAPBPROT"/>
</dbReference>
<dbReference type="STRING" id="1514904.SU32_01105"/>
<dbReference type="PANTHER" id="PTHR33778:SF1">
    <property type="entry name" value="MAGNESIUM TRANSPORTER YHID-RELATED"/>
    <property type="match status" value="1"/>
</dbReference>
<keyword evidence="10" id="KW-1185">Reference proteome</keyword>
<dbReference type="PANTHER" id="PTHR33778">
    <property type="entry name" value="PROTEIN MGTC"/>
    <property type="match status" value="1"/>
</dbReference>
<sequence length="151" mass="15696">MSDPSIVIIAIRLAGAALLCGLIGYEREIHKNTAGLRTNMLVGAASACFAIITLTMLNSPLAGEDVQADPIRLVEAVTNGVAFLAAGIVVFTQGKVKGLTTGASMWISAAIGLAVGLGYWPIALATTLLGVLILAVLRRVQFAMGMKEKDE</sequence>
<dbReference type="GO" id="GO:0005886">
    <property type="term" value="C:plasma membrane"/>
    <property type="evidence" value="ECO:0007669"/>
    <property type="project" value="UniProtKB-SubCell"/>
</dbReference>
<protein>
    <recommendedName>
        <fullName evidence="7">Protein MgtC</fullName>
    </recommendedName>
</protein>
<dbReference type="AlphaFoldDB" id="A0A0M9GPT5"/>
<dbReference type="Proteomes" id="UP000038011">
    <property type="component" value="Unassembled WGS sequence"/>
</dbReference>
<keyword evidence="4 7" id="KW-0812">Transmembrane</keyword>
<organism evidence="9 10">
    <name type="scientific">Ahrensia marina</name>
    <dbReference type="NCBI Taxonomy" id="1514904"/>
    <lineage>
        <taxon>Bacteria</taxon>
        <taxon>Pseudomonadati</taxon>
        <taxon>Pseudomonadota</taxon>
        <taxon>Alphaproteobacteria</taxon>
        <taxon>Hyphomicrobiales</taxon>
        <taxon>Ahrensiaceae</taxon>
        <taxon>Ahrensia</taxon>
    </lineage>
</organism>
<feature type="domain" description="MgtC/SapB/SrpB/YhiD N-terminal" evidence="8">
    <location>
        <begin position="13"/>
        <end position="141"/>
    </location>
</feature>
<keyword evidence="3" id="KW-1003">Cell membrane</keyword>
<evidence type="ECO:0000313" key="10">
    <source>
        <dbReference type="Proteomes" id="UP000038011"/>
    </source>
</evidence>
<dbReference type="Pfam" id="PF02308">
    <property type="entry name" value="MgtC"/>
    <property type="match status" value="1"/>
</dbReference>
<reference evidence="9 10" key="1">
    <citation type="submission" date="2015-01" db="EMBL/GenBank/DDBJ databases">
        <title>Ahrensia donghaiensis sp. nov., a novel dimethylsulphoniopropionate-cleavage bacterium isolated from seawater and emended descriptions of the genus Ahrensia and Ahrensia kielensis.</title>
        <authorList>
            <person name="Liu J."/>
        </authorList>
    </citation>
    <scope>NUCLEOTIDE SEQUENCE [LARGE SCALE GENOMIC DNA]</scope>
    <source>
        <strain evidence="9 10">LZD062</strain>
    </source>
</reference>
<evidence type="ECO:0000313" key="9">
    <source>
        <dbReference type="EMBL" id="KPB02987.1"/>
    </source>
</evidence>
<accession>A0A0M9GPT5</accession>
<evidence type="ECO:0000256" key="1">
    <source>
        <dbReference type="ARBA" id="ARBA00004651"/>
    </source>
</evidence>
<evidence type="ECO:0000256" key="6">
    <source>
        <dbReference type="ARBA" id="ARBA00023136"/>
    </source>
</evidence>
<dbReference type="PATRIC" id="fig|1514904.3.peg.229"/>
<feature type="transmembrane region" description="Helical" evidence="7">
    <location>
        <begin position="38"/>
        <end position="59"/>
    </location>
</feature>
<evidence type="ECO:0000256" key="4">
    <source>
        <dbReference type="ARBA" id="ARBA00022692"/>
    </source>
</evidence>
<keyword evidence="5 7" id="KW-1133">Transmembrane helix</keyword>
<feature type="transmembrane region" description="Helical" evidence="7">
    <location>
        <begin position="71"/>
        <end position="91"/>
    </location>
</feature>
<name>A0A0M9GPT5_9HYPH</name>
<dbReference type="EMBL" id="JXMU01000001">
    <property type="protein sequence ID" value="KPB02987.1"/>
    <property type="molecule type" value="Genomic_DNA"/>
</dbReference>
<dbReference type="InterPro" id="IPR003416">
    <property type="entry name" value="MgtC/SapB/SrpB/YhiD_fam"/>
</dbReference>
<keyword evidence="6 7" id="KW-0472">Membrane</keyword>
<evidence type="ECO:0000256" key="7">
    <source>
        <dbReference type="RuleBase" id="RU365041"/>
    </source>
</evidence>
<evidence type="ECO:0000259" key="8">
    <source>
        <dbReference type="Pfam" id="PF02308"/>
    </source>
</evidence>
<comment type="caution">
    <text evidence="9">The sequence shown here is derived from an EMBL/GenBank/DDBJ whole genome shotgun (WGS) entry which is preliminary data.</text>
</comment>
<feature type="transmembrane region" description="Helical" evidence="7">
    <location>
        <begin position="6"/>
        <end position="26"/>
    </location>
</feature>
<keyword evidence="7" id="KW-0997">Cell inner membrane</keyword>
<evidence type="ECO:0000256" key="5">
    <source>
        <dbReference type="ARBA" id="ARBA00022989"/>
    </source>
</evidence>